<name>A0A0K0E3Y6_STRER</name>
<protein>
    <submittedName>
        <fullName evidence="1">Uncharacterized protein</fullName>
    </submittedName>
</protein>
<proteinExistence type="predicted"/>
<reference evidence="1" key="1">
    <citation type="submission" date="2015-08" db="UniProtKB">
        <authorList>
            <consortium name="WormBaseParasite"/>
        </authorList>
    </citation>
    <scope>IDENTIFICATION</scope>
</reference>
<dbReference type="AlphaFoldDB" id="A0A0K0E3Y6"/>
<accession>A0A0K0E3Y6</accession>
<organism evidence="1">
    <name type="scientific">Strongyloides stercoralis</name>
    <name type="common">Threadworm</name>
    <dbReference type="NCBI Taxonomy" id="6248"/>
    <lineage>
        <taxon>Eukaryota</taxon>
        <taxon>Metazoa</taxon>
        <taxon>Ecdysozoa</taxon>
        <taxon>Nematoda</taxon>
        <taxon>Chromadorea</taxon>
        <taxon>Rhabditida</taxon>
        <taxon>Tylenchina</taxon>
        <taxon>Panagrolaimomorpha</taxon>
        <taxon>Strongyloidoidea</taxon>
        <taxon>Strongyloididae</taxon>
        <taxon>Strongyloides</taxon>
    </lineage>
</organism>
<sequence>MVKYFPYCLCLIGIIIILSSNYTYTIPIDNNENYFIRQLREFPVEEFVGRPIYYDGYFIENADPRISFKRAVGPRPLRFG</sequence>
<evidence type="ECO:0000313" key="1">
    <source>
        <dbReference type="WBParaSite" id="SSTP_0000420600.1"/>
    </source>
</evidence>
<dbReference type="WBParaSite" id="SSTP_0000420600.1">
    <property type="protein sequence ID" value="SSTP_0000420600.1"/>
    <property type="gene ID" value="SSTP_0000420600"/>
</dbReference>